<evidence type="ECO:0000313" key="1">
    <source>
        <dbReference type="EMBL" id="KAF3946130.1"/>
    </source>
</evidence>
<organism evidence="1 2">
    <name type="scientific">Castanea mollissima</name>
    <name type="common">Chinese chestnut</name>
    <dbReference type="NCBI Taxonomy" id="60419"/>
    <lineage>
        <taxon>Eukaryota</taxon>
        <taxon>Viridiplantae</taxon>
        <taxon>Streptophyta</taxon>
        <taxon>Embryophyta</taxon>
        <taxon>Tracheophyta</taxon>
        <taxon>Spermatophyta</taxon>
        <taxon>Magnoliopsida</taxon>
        <taxon>eudicotyledons</taxon>
        <taxon>Gunneridae</taxon>
        <taxon>Pentapetalae</taxon>
        <taxon>rosids</taxon>
        <taxon>fabids</taxon>
        <taxon>Fagales</taxon>
        <taxon>Fagaceae</taxon>
        <taxon>Castanea</taxon>
    </lineage>
</organism>
<dbReference type="OrthoDB" id="1936739at2759"/>
<proteinExistence type="predicted"/>
<sequence length="110" mass="12205">MRHPHQALPPGPLAVRWKGAKITTDHPMHVLRAYRVSLASLRPNQAEASSKPGMARRLDPLGASLLPHQFASAPPFLRICSAWSGLDRLPPSSLMDSPAVHNHFIFRYNL</sequence>
<gene>
    <name evidence="1" type="ORF">CMV_027569</name>
</gene>
<comment type="caution">
    <text evidence="1">The sequence shown here is derived from an EMBL/GenBank/DDBJ whole genome shotgun (WGS) entry which is preliminary data.</text>
</comment>
<name>A0A8J4Q9I7_9ROSI</name>
<dbReference type="EMBL" id="JRKL02009971">
    <property type="protein sequence ID" value="KAF3946130.1"/>
    <property type="molecule type" value="Genomic_DNA"/>
</dbReference>
<dbReference type="Proteomes" id="UP000737018">
    <property type="component" value="Unassembled WGS sequence"/>
</dbReference>
<dbReference type="AlphaFoldDB" id="A0A8J4Q9I7"/>
<evidence type="ECO:0000313" key="2">
    <source>
        <dbReference type="Proteomes" id="UP000737018"/>
    </source>
</evidence>
<accession>A0A8J4Q9I7</accession>
<protein>
    <submittedName>
        <fullName evidence="1">Uncharacterized protein</fullName>
    </submittedName>
</protein>
<reference evidence="1" key="1">
    <citation type="submission" date="2020-03" db="EMBL/GenBank/DDBJ databases">
        <title>Castanea mollissima Vanexum genome sequencing.</title>
        <authorList>
            <person name="Staton M."/>
        </authorList>
    </citation>
    <scope>NUCLEOTIDE SEQUENCE</scope>
    <source>
        <tissue evidence="1">Leaf</tissue>
    </source>
</reference>
<keyword evidence="2" id="KW-1185">Reference proteome</keyword>